<keyword evidence="9" id="KW-0472">Membrane</keyword>
<evidence type="ECO:0000256" key="2">
    <source>
        <dbReference type="ARBA" id="ARBA00008661"/>
    </source>
</evidence>
<dbReference type="GO" id="GO:0000139">
    <property type="term" value="C:Golgi membrane"/>
    <property type="evidence" value="ECO:0007669"/>
    <property type="project" value="UniProtKB-SubCell"/>
</dbReference>
<organism evidence="11 12">
    <name type="scientific">Leptidea sinapis</name>
    <dbReference type="NCBI Taxonomy" id="189913"/>
    <lineage>
        <taxon>Eukaryota</taxon>
        <taxon>Metazoa</taxon>
        <taxon>Ecdysozoa</taxon>
        <taxon>Arthropoda</taxon>
        <taxon>Hexapoda</taxon>
        <taxon>Insecta</taxon>
        <taxon>Pterygota</taxon>
        <taxon>Neoptera</taxon>
        <taxon>Endopterygota</taxon>
        <taxon>Lepidoptera</taxon>
        <taxon>Glossata</taxon>
        <taxon>Ditrysia</taxon>
        <taxon>Papilionoidea</taxon>
        <taxon>Pieridae</taxon>
        <taxon>Dismorphiinae</taxon>
        <taxon>Leptidea</taxon>
    </lineage>
</organism>
<evidence type="ECO:0000256" key="10">
    <source>
        <dbReference type="RuleBase" id="RU363063"/>
    </source>
</evidence>
<dbReference type="EMBL" id="FZQP02005332">
    <property type="protein sequence ID" value="VVD01371.1"/>
    <property type="molecule type" value="Genomic_DNA"/>
</dbReference>
<evidence type="ECO:0000256" key="1">
    <source>
        <dbReference type="ARBA" id="ARBA00004323"/>
    </source>
</evidence>
<dbReference type="PANTHER" id="PTHR11214">
    <property type="entry name" value="BETA-1,3-N-ACETYLGLUCOSAMINYLTRANSFERASE"/>
    <property type="match status" value="1"/>
</dbReference>
<dbReference type="Pfam" id="PF01762">
    <property type="entry name" value="Galactosyl_T"/>
    <property type="match status" value="1"/>
</dbReference>
<comment type="subcellular location">
    <subcellularLocation>
        <location evidence="1 10">Golgi apparatus membrane</location>
        <topology evidence="1 10">Single-pass type II membrane protein</topology>
    </subcellularLocation>
</comment>
<dbReference type="GO" id="GO:0016758">
    <property type="term" value="F:hexosyltransferase activity"/>
    <property type="evidence" value="ECO:0007669"/>
    <property type="project" value="InterPro"/>
</dbReference>
<dbReference type="AlphaFoldDB" id="A0A5E4QUF4"/>
<keyword evidence="7" id="KW-1133">Transmembrane helix</keyword>
<evidence type="ECO:0000256" key="9">
    <source>
        <dbReference type="ARBA" id="ARBA00023136"/>
    </source>
</evidence>
<dbReference type="InterPro" id="IPR002659">
    <property type="entry name" value="Glyco_trans_31"/>
</dbReference>
<evidence type="ECO:0000313" key="12">
    <source>
        <dbReference type="Proteomes" id="UP000324832"/>
    </source>
</evidence>
<dbReference type="Gene3D" id="3.90.550.50">
    <property type="match status" value="1"/>
</dbReference>
<protein>
    <recommendedName>
        <fullName evidence="10">Hexosyltransferase</fullName>
        <ecNumber evidence="10">2.4.1.-</ecNumber>
    </recommendedName>
</protein>
<dbReference type="Proteomes" id="UP000324832">
    <property type="component" value="Unassembled WGS sequence"/>
</dbReference>
<dbReference type="GO" id="GO:0006493">
    <property type="term" value="P:protein O-linked glycosylation"/>
    <property type="evidence" value="ECO:0007669"/>
    <property type="project" value="TreeGrafter"/>
</dbReference>
<evidence type="ECO:0000256" key="7">
    <source>
        <dbReference type="ARBA" id="ARBA00022989"/>
    </source>
</evidence>
<keyword evidence="6" id="KW-0735">Signal-anchor</keyword>
<comment type="similarity">
    <text evidence="2 10">Belongs to the glycosyltransferase 31 family.</text>
</comment>
<evidence type="ECO:0000256" key="5">
    <source>
        <dbReference type="ARBA" id="ARBA00022692"/>
    </source>
</evidence>
<dbReference type="EC" id="2.4.1.-" evidence="10"/>
<dbReference type="PANTHER" id="PTHR11214:SF314">
    <property type="entry name" value="HEXOSYLTRANSFERASE"/>
    <property type="match status" value="1"/>
</dbReference>
<reference evidence="11 12" key="1">
    <citation type="submission" date="2017-07" db="EMBL/GenBank/DDBJ databases">
        <authorList>
            <person name="Talla V."/>
            <person name="Backstrom N."/>
        </authorList>
    </citation>
    <scope>NUCLEOTIDE SEQUENCE [LARGE SCALE GENOMIC DNA]</scope>
</reference>
<evidence type="ECO:0000256" key="8">
    <source>
        <dbReference type="ARBA" id="ARBA00023034"/>
    </source>
</evidence>
<keyword evidence="4" id="KW-0808">Transferase</keyword>
<evidence type="ECO:0000313" key="11">
    <source>
        <dbReference type="EMBL" id="VVD01371.1"/>
    </source>
</evidence>
<keyword evidence="8 10" id="KW-0333">Golgi apparatus</keyword>
<keyword evidence="5" id="KW-0812">Transmembrane</keyword>
<evidence type="ECO:0000256" key="3">
    <source>
        <dbReference type="ARBA" id="ARBA00022676"/>
    </source>
</evidence>
<evidence type="ECO:0000256" key="6">
    <source>
        <dbReference type="ARBA" id="ARBA00022968"/>
    </source>
</evidence>
<proteinExistence type="inferred from homology"/>
<name>A0A5E4QUF4_9NEOP</name>
<evidence type="ECO:0000256" key="4">
    <source>
        <dbReference type="ARBA" id="ARBA00022679"/>
    </source>
</evidence>
<sequence length="385" mass="44412">MYLKGQRTSTSPMANSTEILINPHDMELMANDVSQWEDDDTTYSDERDSDDSWSIHTNRDTKIYVQPYNVTTIHEPTDICPKAIRHKKHNLFLLIVVCSATSHFDRRKAIRETWGSYQNYLATSKIFNSVREQYKKYNYTYDLYSGNDSFVGRSKRDISGFAKILPEIAKALQDNLVSEAPEKRFDDDSDEKMLPEFDMNKELGDSTADADYDYESNIMKIPPKGYEDNTDLDKVLSMLKVKSPPEVPDKVDFKLVFLLGLPANENNTDVQDRIDDEVVKYVRYILKTDDDMYINVPNLIMNLRNRSTVFDATTPKEAEYLLIGDLICGARPVQDSNNKWYSPRYMYGGRVYPRYLSGTGYVYSAPTARALYSAALTTHYFHLED</sequence>
<feature type="non-terminal residue" evidence="11">
    <location>
        <position position="385"/>
    </location>
</feature>
<keyword evidence="12" id="KW-1185">Reference proteome</keyword>
<gene>
    <name evidence="11" type="ORF">LSINAPIS_LOCUS11804</name>
</gene>
<keyword evidence="3 10" id="KW-0328">Glycosyltransferase</keyword>
<accession>A0A5E4QUF4</accession>